<comment type="caution">
    <text evidence="2">The sequence shown here is derived from an EMBL/GenBank/DDBJ whole genome shotgun (WGS) entry which is preliminary data.</text>
</comment>
<protein>
    <recommendedName>
        <fullName evidence="4">Tetratricopeptide repeat protein</fullName>
    </recommendedName>
</protein>
<accession>A0ABR5IZ76</accession>
<proteinExistence type="predicted"/>
<feature type="non-terminal residue" evidence="2">
    <location>
        <position position="1"/>
    </location>
</feature>
<dbReference type="EMBL" id="LGUT01002962">
    <property type="protein sequence ID" value="KOG86231.1"/>
    <property type="molecule type" value="Genomic_DNA"/>
</dbReference>
<feature type="compositionally biased region" description="Basic and acidic residues" evidence="1">
    <location>
        <begin position="1"/>
        <end position="14"/>
    </location>
</feature>
<dbReference type="SUPFAM" id="SSF48452">
    <property type="entry name" value="TPR-like"/>
    <property type="match status" value="1"/>
</dbReference>
<evidence type="ECO:0000313" key="2">
    <source>
        <dbReference type="EMBL" id="KOG86231.1"/>
    </source>
</evidence>
<reference evidence="2 3" key="1">
    <citation type="submission" date="2015-07" db="EMBL/GenBank/DDBJ databases">
        <authorList>
            <person name="Ju K.-S."/>
            <person name="Doroghazi J.R."/>
            <person name="Metcalf W.W."/>
        </authorList>
    </citation>
    <scope>NUCLEOTIDE SEQUENCE [LARGE SCALE GENOMIC DNA]</scope>
    <source>
        <strain evidence="2 3">NRRL B-3589</strain>
    </source>
</reference>
<name>A0ABR5IZ76_9ACTN</name>
<keyword evidence="3" id="KW-1185">Reference proteome</keyword>
<gene>
    <name evidence="2" type="ORF">ADK38_32215</name>
</gene>
<dbReference type="InterPro" id="IPR011990">
    <property type="entry name" value="TPR-like_helical_dom_sf"/>
</dbReference>
<evidence type="ECO:0000313" key="3">
    <source>
        <dbReference type="Proteomes" id="UP000037020"/>
    </source>
</evidence>
<organism evidence="2 3">
    <name type="scientific">Streptomyces varsoviensis</name>
    <dbReference type="NCBI Taxonomy" id="67373"/>
    <lineage>
        <taxon>Bacteria</taxon>
        <taxon>Bacillati</taxon>
        <taxon>Actinomycetota</taxon>
        <taxon>Actinomycetes</taxon>
        <taxon>Kitasatosporales</taxon>
        <taxon>Streptomycetaceae</taxon>
        <taxon>Streptomyces</taxon>
    </lineage>
</organism>
<sequence length="136" mass="15015">SGERSWERPGDRPPPDGGPFAHYPPAALAFQTAETLYRLGQLTAAYRALERSLRHRAPTDRRGIALTLARQGEILLETGQLEEACATWREFLRVGDGLRSHTVSSAVQSMRAGLTPYRGHPALHGLHPETRKPAAR</sequence>
<evidence type="ECO:0000256" key="1">
    <source>
        <dbReference type="SAM" id="MobiDB-lite"/>
    </source>
</evidence>
<dbReference type="Gene3D" id="1.25.40.10">
    <property type="entry name" value="Tetratricopeptide repeat domain"/>
    <property type="match status" value="1"/>
</dbReference>
<feature type="region of interest" description="Disordered" evidence="1">
    <location>
        <begin position="1"/>
        <end position="21"/>
    </location>
</feature>
<dbReference type="Proteomes" id="UP000037020">
    <property type="component" value="Unassembled WGS sequence"/>
</dbReference>
<evidence type="ECO:0008006" key="4">
    <source>
        <dbReference type="Google" id="ProtNLM"/>
    </source>
</evidence>